<dbReference type="Proteomes" id="UP001258017">
    <property type="component" value="Unassembled WGS sequence"/>
</dbReference>
<comment type="subcellular location">
    <subcellularLocation>
        <location evidence="1">Membrane</location>
        <topology evidence="1">Multi-pass membrane protein</topology>
    </subcellularLocation>
</comment>
<dbReference type="Pfam" id="PF01490">
    <property type="entry name" value="Aa_trans"/>
    <property type="match status" value="1"/>
</dbReference>
<feature type="domain" description="Amino acid transporter transmembrane" evidence="6">
    <location>
        <begin position="26"/>
        <end position="338"/>
    </location>
</feature>
<feature type="transmembrane region" description="Helical" evidence="5">
    <location>
        <begin position="280"/>
        <end position="307"/>
    </location>
</feature>
<evidence type="ECO:0000256" key="3">
    <source>
        <dbReference type="ARBA" id="ARBA00022989"/>
    </source>
</evidence>
<feature type="transmembrane region" description="Helical" evidence="5">
    <location>
        <begin position="64"/>
        <end position="80"/>
    </location>
</feature>
<keyword evidence="3 5" id="KW-1133">Transmembrane helix</keyword>
<evidence type="ECO:0000259" key="6">
    <source>
        <dbReference type="Pfam" id="PF01490"/>
    </source>
</evidence>
<organism evidence="7 8">
    <name type="scientific">Odynerus spinipes</name>
    <dbReference type="NCBI Taxonomy" id="1348599"/>
    <lineage>
        <taxon>Eukaryota</taxon>
        <taxon>Metazoa</taxon>
        <taxon>Ecdysozoa</taxon>
        <taxon>Arthropoda</taxon>
        <taxon>Hexapoda</taxon>
        <taxon>Insecta</taxon>
        <taxon>Pterygota</taxon>
        <taxon>Neoptera</taxon>
        <taxon>Endopterygota</taxon>
        <taxon>Hymenoptera</taxon>
        <taxon>Apocrita</taxon>
        <taxon>Aculeata</taxon>
        <taxon>Vespoidea</taxon>
        <taxon>Vespidae</taxon>
        <taxon>Eumeninae</taxon>
        <taxon>Odynerus</taxon>
    </lineage>
</organism>
<name>A0AAD9RN73_9HYME</name>
<feature type="transmembrane region" description="Helical" evidence="5">
    <location>
        <begin position="319"/>
        <end position="345"/>
    </location>
</feature>
<feature type="transmembrane region" description="Helical" evidence="5">
    <location>
        <begin position="125"/>
        <end position="148"/>
    </location>
</feature>
<proteinExistence type="predicted"/>
<dbReference type="PANTHER" id="PTHR22950">
    <property type="entry name" value="AMINO ACID TRANSPORTER"/>
    <property type="match status" value="1"/>
</dbReference>
<evidence type="ECO:0000256" key="1">
    <source>
        <dbReference type="ARBA" id="ARBA00004141"/>
    </source>
</evidence>
<dbReference type="GO" id="GO:0005774">
    <property type="term" value="C:vacuolar membrane"/>
    <property type="evidence" value="ECO:0007669"/>
    <property type="project" value="TreeGrafter"/>
</dbReference>
<dbReference type="EMBL" id="JAIFRP010000030">
    <property type="protein sequence ID" value="KAK2582847.1"/>
    <property type="molecule type" value="Genomic_DNA"/>
</dbReference>
<sequence length="348" mass="39305">MYDEIVEATLKNADVRVPWIFIELATFFTNALLIFYHLGVSSVYVDFIGDVMREIMKLEETNHPAAYTMLFFPLFMLLNLTKDLHDMISKSIAGNILILNVIIVSLVCAFNSNTSDSWTMLRNDIFLYPRFIGIVFYSLSSPGLVLAIEHSTSNSYNYTKFHKALDQGMILITCLHLVVGIVGYLKWGSNVSENFIRDIQKEAEGYALIAFIMQALAIYLTYGLQCYVPISIFLKQYGMPAMKYGTCKGTLYLWDLIVRFAVTLVSSGILPMLIPKLRLRVALLGVTCNFILTLLLPLVLHMLLFINDLGETVIRNRKVIVGILSIVLACVLALCCFITELSLIFKKI</sequence>
<dbReference type="PANTHER" id="PTHR22950:SF340">
    <property type="entry name" value="AMINO ACID TRANSPORTER TRANSMEMBRANE DOMAIN-CONTAINING PROTEIN-RELATED"/>
    <property type="match status" value="1"/>
</dbReference>
<dbReference type="InterPro" id="IPR013057">
    <property type="entry name" value="AA_transpt_TM"/>
</dbReference>
<accession>A0AAD9RN73</accession>
<dbReference type="AlphaFoldDB" id="A0AAD9RN73"/>
<evidence type="ECO:0000256" key="2">
    <source>
        <dbReference type="ARBA" id="ARBA00022692"/>
    </source>
</evidence>
<evidence type="ECO:0000256" key="4">
    <source>
        <dbReference type="ARBA" id="ARBA00023136"/>
    </source>
</evidence>
<feature type="transmembrane region" description="Helical" evidence="5">
    <location>
        <begin position="251"/>
        <end position="274"/>
    </location>
</feature>
<keyword evidence="2 5" id="KW-0812">Transmembrane</keyword>
<keyword evidence="8" id="KW-1185">Reference proteome</keyword>
<protein>
    <recommendedName>
        <fullName evidence="6">Amino acid transporter transmembrane domain-containing protein</fullName>
    </recommendedName>
</protein>
<dbReference type="GO" id="GO:0015179">
    <property type="term" value="F:L-amino acid transmembrane transporter activity"/>
    <property type="evidence" value="ECO:0007669"/>
    <property type="project" value="TreeGrafter"/>
</dbReference>
<evidence type="ECO:0000256" key="5">
    <source>
        <dbReference type="SAM" id="Phobius"/>
    </source>
</evidence>
<reference evidence="7" key="1">
    <citation type="submission" date="2021-08" db="EMBL/GenBank/DDBJ databases">
        <authorList>
            <person name="Misof B."/>
            <person name="Oliver O."/>
            <person name="Podsiadlowski L."/>
            <person name="Donath A."/>
            <person name="Peters R."/>
            <person name="Mayer C."/>
            <person name="Rust J."/>
            <person name="Gunkel S."/>
            <person name="Lesny P."/>
            <person name="Martin S."/>
            <person name="Oeyen J.P."/>
            <person name="Petersen M."/>
            <person name="Panagiotis P."/>
            <person name="Wilbrandt J."/>
            <person name="Tanja T."/>
        </authorList>
    </citation>
    <scope>NUCLEOTIDE SEQUENCE</scope>
    <source>
        <strain evidence="7">GBR_01_08_01A</strain>
        <tissue evidence="7">Thorax + abdomen</tissue>
    </source>
</reference>
<feature type="transmembrane region" description="Helical" evidence="5">
    <location>
        <begin position="169"/>
        <end position="187"/>
    </location>
</feature>
<reference evidence="7" key="2">
    <citation type="journal article" date="2023" name="Commun. Biol.">
        <title>Intrasexual cuticular hydrocarbon dimorphism in a wasp sheds light on hydrocarbon biosynthesis genes in Hymenoptera.</title>
        <authorList>
            <person name="Moris V.C."/>
            <person name="Podsiadlowski L."/>
            <person name="Martin S."/>
            <person name="Oeyen J.P."/>
            <person name="Donath A."/>
            <person name="Petersen M."/>
            <person name="Wilbrandt J."/>
            <person name="Misof B."/>
            <person name="Liedtke D."/>
            <person name="Thamm M."/>
            <person name="Scheiner R."/>
            <person name="Schmitt T."/>
            <person name="Niehuis O."/>
        </authorList>
    </citation>
    <scope>NUCLEOTIDE SEQUENCE</scope>
    <source>
        <strain evidence="7">GBR_01_08_01A</strain>
    </source>
</reference>
<keyword evidence="4 5" id="KW-0472">Membrane</keyword>
<evidence type="ECO:0000313" key="8">
    <source>
        <dbReference type="Proteomes" id="UP001258017"/>
    </source>
</evidence>
<gene>
    <name evidence="7" type="ORF">KPH14_008932</name>
</gene>
<feature type="transmembrane region" description="Helical" evidence="5">
    <location>
        <begin position="207"/>
        <end position="230"/>
    </location>
</feature>
<feature type="transmembrane region" description="Helical" evidence="5">
    <location>
        <begin position="20"/>
        <end position="44"/>
    </location>
</feature>
<feature type="transmembrane region" description="Helical" evidence="5">
    <location>
        <begin position="92"/>
        <end position="113"/>
    </location>
</feature>
<comment type="caution">
    <text evidence="7">The sequence shown here is derived from an EMBL/GenBank/DDBJ whole genome shotgun (WGS) entry which is preliminary data.</text>
</comment>
<evidence type="ECO:0000313" key="7">
    <source>
        <dbReference type="EMBL" id="KAK2582847.1"/>
    </source>
</evidence>